<evidence type="ECO:0000313" key="2">
    <source>
        <dbReference type="Proteomes" id="UP000784294"/>
    </source>
</evidence>
<gene>
    <name evidence="1" type="ORF">PXEA_LOCUS33943</name>
</gene>
<sequence>MELRLVLEGIWTTSHWTNERHPAKTDAPQRGCHITAASSSEFPLLADTTRYRRFVRTSSLKRAQSCIGIVCRLG</sequence>
<accession>A0A3S5CQR3</accession>
<name>A0A3S5CQR3_9PLAT</name>
<dbReference type="EMBL" id="CAAALY010265155">
    <property type="protein sequence ID" value="VEL40503.1"/>
    <property type="molecule type" value="Genomic_DNA"/>
</dbReference>
<protein>
    <submittedName>
        <fullName evidence="1">Uncharacterized protein</fullName>
    </submittedName>
</protein>
<reference evidence="1" key="1">
    <citation type="submission" date="2018-11" db="EMBL/GenBank/DDBJ databases">
        <authorList>
            <consortium name="Pathogen Informatics"/>
        </authorList>
    </citation>
    <scope>NUCLEOTIDE SEQUENCE</scope>
</reference>
<evidence type="ECO:0000313" key="1">
    <source>
        <dbReference type="EMBL" id="VEL40503.1"/>
    </source>
</evidence>
<dbReference type="AlphaFoldDB" id="A0A3S5CQR3"/>
<comment type="caution">
    <text evidence="1">The sequence shown here is derived from an EMBL/GenBank/DDBJ whole genome shotgun (WGS) entry which is preliminary data.</text>
</comment>
<dbReference type="Proteomes" id="UP000784294">
    <property type="component" value="Unassembled WGS sequence"/>
</dbReference>
<proteinExistence type="predicted"/>
<keyword evidence="2" id="KW-1185">Reference proteome</keyword>
<organism evidence="1 2">
    <name type="scientific">Protopolystoma xenopodis</name>
    <dbReference type="NCBI Taxonomy" id="117903"/>
    <lineage>
        <taxon>Eukaryota</taxon>
        <taxon>Metazoa</taxon>
        <taxon>Spiralia</taxon>
        <taxon>Lophotrochozoa</taxon>
        <taxon>Platyhelminthes</taxon>
        <taxon>Monogenea</taxon>
        <taxon>Polyopisthocotylea</taxon>
        <taxon>Polystomatidea</taxon>
        <taxon>Polystomatidae</taxon>
        <taxon>Protopolystoma</taxon>
    </lineage>
</organism>